<evidence type="ECO:0000313" key="3">
    <source>
        <dbReference type="Proteomes" id="UP000005666"/>
    </source>
</evidence>
<keyword evidence="3" id="KW-1185">Reference proteome</keyword>
<reference evidence="2 3" key="1">
    <citation type="journal article" date="2011" name="Proc. Natl. Acad. Sci. U.S.A.">
        <title>Evolutionary erosion of yeast sex chromosomes by mating-type switching accidents.</title>
        <authorList>
            <person name="Gordon J.L."/>
            <person name="Armisen D."/>
            <person name="Proux-Wera E."/>
            <person name="Oheigeartaigh S.S."/>
            <person name="Byrne K.P."/>
            <person name="Wolfe K.H."/>
        </authorList>
    </citation>
    <scope>NUCLEOTIDE SEQUENCE [LARGE SCALE GENOMIC DNA]</scope>
    <source>
        <strain evidence="3">ATCC 24235 / CBS 4417 / NBRC 1672 / NRRL Y-8282 / UCD 70-5</strain>
    </source>
</reference>
<proteinExistence type="predicted"/>
<gene>
    <name evidence="2" type="primary">TPHA0H02860</name>
    <name evidence="2" type="ordered locus">TPHA_0H02860</name>
</gene>
<keyword evidence="1" id="KW-0732">Signal</keyword>
<dbReference type="Proteomes" id="UP000005666">
    <property type="component" value="Chromosome 8"/>
</dbReference>
<dbReference type="HOGENOM" id="CLU_1714540_0_0_1"/>
<name>G8BWN8_TETPH</name>
<dbReference type="KEGG" id="tpf:TPHA_0H02860"/>
<evidence type="ECO:0000256" key="1">
    <source>
        <dbReference type="SAM" id="SignalP"/>
    </source>
</evidence>
<feature type="signal peptide" evidence="1">
    <location>
        <begin position="1"/>
        <end position="26"/>
    </location>
</feature>
<dbReference type="RefSeq" id="XP_003686923.1">
    <property type="nucleotide sequence ID" value="XM_003686875.1"/>
</dbReference>
<feature type="chain" id="PRO_5003508728" evidence="1">
    <location>
        <begin position="27"/>
        <end position="153"/>
    </location>
</feature>
<accession>G8BWN8</accession>
<sequence>MTPKKECGHMFSFLFFSFFCPFPLEDYGCSRGFRKRKTMTNPKMELATRRDSIRRATGRGVILFIIRREQMDREGNRAILDVCFMYSTPNCPVVEIIQFGTKRTEAAEPHSLIERRARNIDCYMMYLWRSLTPTVLPSVAEGEGGVLSWRRSR</sequence>
<dbReference type="AlphaFoldDB" id="G8BWN8"/>
<dbReference type="EMBL" id="HE612863">
    <property type="protein sequence ID" value="CCE64489.1"/>
    <property type="molecule type" value="Genomic_DNA"/>
</dbReference>
<protein>
    <submittedName>
        <fullName evidence="2">Uncharacterized protein</fullName>
    </submittedName>
</protein>
<dbReference type="GeneID" id="11533862"/>
<evidence type="ECO:0000313" key="2">
    <source>
        <dbReference type="EMBL" id="CCE64489.1"/>
    </source>
</evidence>
<organism evidence="2 3">
    <name type="scientific">Tetrapisispora phaffii (strain ATCC 24235 / CBS 4417 / NBRC 1672 / NRRL Y-8282 / UCD 70-5)</name>
    <name type="common">Yeast</name>
    <name type="synonym">Fabospora phaffii</name>
    <dbReference type="NCBI Taxonomy" id="1071381"/>
    <lineage>
        <taxon>Eukaryota</taxon>
        <taxon>Fungi</taxon>
        <taxon>Dikarya</taxon>
        <taxon>Ascomycota</taxon>
        <taxon>Saccharomycotina</taxon>
        <taxon>Saccharomycetes</taxon>
        <taxon>Saccharomycetales</taxon>
        <taxon>Saccharomycetaceae</taxon>
        <taxon>Tetrapisispora</taxon>
    </lineage>
</organism>